<evidence type="ECO:0000313" key="2">
    <source>
        <dbReference type="EMBL" id="EEG36526.1"/>
    </source>
</evidence>
<dbReference type="InterPro" id="IPR010982">
    <property type="entry name" value="Lambda_DNA-bd_dom_sf"/>
</dbReference>
<feature type="domain" description="HTH cro/C1-type" evidence="1">
    <location>
        <begin position="27"/>
        <end position="74"/>
    </location>
</feature>
<dbReference type="GO" id="GO:0003677">
    <property type="term" value="F:DNA binding"/>
    <property type="evidence" value="ECO:0007669"/>
    <property type="project" value="InterPro"/>
</dbReference>
<gene>
    <name evidence="2" type="ORF">EUBHAL_01571</name>
</gene>
<evidence type="ECO:0000259" key="1">
    <source>
        <dbReference type="PROSITE" id="PS50943"/>
    </source>
</evidence>
<evidence type="ECO:0000313" key="3">
    <source>
        <dbReference type="Proteomes" id="UP000003174"/>
    </source>
</evidence>
<name>C0EVY3_9FIRM</name>
<dbReference type="PROSITE" id="PS50943">
    <property type="entry name" value="HTH_CROC1"/>
    <property type="match status" value="1"/>
</dbReference>
<dbReference type="RefSeq" id="WP_005347091.1">
    <property type="nucleotide sequence ID" value="NZ_ACEP01000074.1"/>
</dbReference>
<dbReference type="SUPFAM" id="SSF47413">
    <property type="entry name" value="lambda repressor-like DNA-binding domains"/>
    <property type="match status" value="1"/>
</dbReference>
<dbReference type="InterPro" id="IPR001387">
    <property type="entry name" value="Cro/C1-type_HTH"/>
</dbReference>
<organism evidence="2 3">
    <name type="scientific">Anaerobutyricum hallii DSM 3353</name>
    <dbReference type="NCBI Taxonomy" id="411469"/>
    <lineage>
        <taxon>Bacteria</taxon>
        <taxon>Bacillati</taxon>
        <taxon>Bacillota</taxon>
        <taxon>Clostridia</taxon>
        <taxon>Lachnospirales</taxon>
        <taxon>Lachnospiraceae</taxon>
        <taxon>Anaerobutyricum</taxon>
    </lineage>
</organism>
<proteinExistence type="predicted"/>
<dbReference type="GeneID" id="75049125"/>
<protein>
    <recommendedName>
        <fullName evidence="1">HTH cro/C1-type domain-containing protein</fullName>
    </recommendedName>
</protein>
<dbReference type="EMBL" id="ACEP01000074">
    <property type="protein sequence ID" value="EEG36526.1"/>
    <property type="molecule type" value="Genomic_DNA"/>
</dbReference>
<sequence>MDSVLSFPYSVALSPHRLWPLLRQLAQKELGEKVGFSSKTADSRIRKYEKNIMAPKTEIRNKLADALDADLSALSDINIQTYEDVMHTLFLFEE</sequence>
<reference evidence="2 3" key="2">
    <citation type="submission" date="2009-02" db="EMBL/GenBank/DDBJ databases">
        <title>Draft genome sequence of Eubacterium hallii (DSM 3353).</title>
        <authorList>
            <person name="Sudarsanam P."/>
            <person name="Ley R."/>
            <person name="Guruge J."/>
            <person name="Turnbaugh P.J."/>
            <person name="Mahowald M."/>
            <person name="Liep D."/>
            <person name="Gordon J."/>
        </authorList>
    </citation>
    <scope>NUCLEOTIDE SEQUENCE [LARGE SCALE GENOMIC DNA]</scope>
    <source>
        <strain evidence="2 3">DSM 3353</strain>
    </source>
</reference>
<dbReference type="Gene3D" id="1.10.260.40">
    <property type="entry name" value="lambda repressor-like DNA-binding domains"/>
    <property type="match status" value="1"/>
</dbReference>
<dbReference type="Proteomes" id="UP000003174">
    <property type="component" value="Unassembled WGS sequence"/>
</dbReference>
<dbReference type="AlphaFoldDB" id="C0EVY3"/>
<comment type="caution">
    <text evidence="2">The sequence shown here is derived from an EMBL/GenBank/DDBJ whole genome shotgun (WGS) entry which is preliminary data.</text>
</comment>
<accession>C0EVY3</accession>
<reference evidence="2 3" key="1">
    <citation type="submission" date="2009-01" db="EMBL/GenBank/DDBJ databases">
        <authorList>
            <person name="Fulton L."/>
            <person name="Clifton S."/>
            <person name="Fulton B."/>
            <person name="Xu J."/>
            <person name="Minx P."/>
            <person name="Pepin K.H."/>
            <person name="Johnson M."/>
            <person name="Bhonagiri V."/>
            <person name="Nash W.E."/>
            <person name="Mardis E.R."/>
            <person name="Wilson R.K."/>
        </authorList>
    </citation>
    <scope>NUCLEOTIDE SEQUENCE [LARGE SCALE GENOMIC DNA]</scope>
    <source>
        <strain evidence="2 3">DSM 3353</strain>
    </source>
</reference>
<dbReference type="CDD" id="cd00093">
    <property type="entry name" value="HTH_XRE"/>
    <property type="match status" value="1"/>
</dbReference>